<proteinExistence type="inferred from homology"/>
<dbReference type="PROSITE" id="PS51790">
    <property type="entry name" value="MSRB"/>
    <property type="match status" value="1"/>
</dbReference>
<dbReference type="InterPro" id="IPR011057">
    <property type="entry name" value="Mss4-like_sf"/>
</dbReference>
<dbReference type="Pfam" id="PF01641">
    <property type="entry name" value="SelR"/>
    <property type="match status" value="1"/>
</dbReference>
<evidence type="ECO:0000313" key="9">
    <source>
        <dbReference type="EMBL" id="TCT02979.1"/>
    </source>
</evidence>
<comment type="caution">
    <text evidence="9">The sequence shown here is derived from an EMBL/GenBank/DDBJ whole genome shotgun (WGS) entry which is preliminary data.</text>
</comment>
<evidence type="ECO:0000256" key="1">
    <source>
        <dbReference type="ARBA" id="ARBA00007174"/>
    </source>
</evidence>
<dbReference type="EC" id="1.8.4.12" evidence="6"/>
<sequence length="159" mass="17377">MAEDANARDAHVGGDRPSRDKVVKSEAEWMSCLTPEQFRVARQHGTERAFTGPYWDDKRAGLYHCVACDAPLFRSETKFDSGTGWPSFFAPISPDALASHEDRTLGMRRVEVRCARCDSHLGHVFPDGPPPTGLRFCMNGTALKLTLDAAPEGEAGNAA</sequence>
<feature type="binding site" evidence="6">
    <location>
        <position position="65"/>
    </location>
    <ligand>
        <name>Zn(2+)</name>
        <dbReference type="ChEBI" id="CHEBI:29105"/>
    </ligand>
</feature>
<gene>
    <name evidence="6" type="primary">msrB</name>
    <name evidence="9" type="ORF">EDC64_111151</name>
</gene>
<dbReference type="OrthoDB" id="9785497at2"/>
<dbReference type="PANTHER" id="PTHR10173:SF52">
    <property type="entry name" value="METHIONINE-R-SULFOXIDE REDUCTASE B1"/>
    <property type="match status" value="1"/>
</dbReference>
<dbReference type="FunFam" id="2.170.150.20:FF:000001">
    <property type="entry name" value="Peptide methionine sulfoxide reductase MsrB"/>
    <property type="match status" value="1"/>
</dbReference>
<accession>A0A4R3LTS1</accession>
<dbReference type="GO" id="GO:0005737">
    <property type="term" value="C:cytoplasm"/>
    <property type="evidence" value="ECO:0007669"/>
    <property type="project" value="TreeGrafter"/>
</dbReference>
<dbReference type="GO" id="GO:0006979">
    <property type="term" value="P:response to oxidative stress"/>
    <property type="evidence" value="ECO:0007669"/>
    <property type="project" value="InterPro"/>
</dbReference>
<feature type="binding site" evidence="6">
    <location>
        <position position="117"/>
    </location>
    <ligand>
        <name>Zn(2+)</name>
        <dbReference type="ChEBI" id="CHEBI:29105"/>
    </ligand>
</feature>
<evidence type="ECO:0000256" key="7">
    <source>
        <dbReference type="SAM" id="MobiDB-lite"/>
    </source>
</evidence>
<dbReference type="InterPro" id="IPR028427">
    <property type="entry name" value="Met_Sox_Rdtase_MsrB"/>
</dbReference>
<name>A0A4R3LTS1_9HYPH</name>
<organism evidence="9 10">
    <name type="scientific">Aquabacter spiritensis</name>
    <dbReference type="NCBI Taxonomy" id="933073"/>
    <lineage>
        <taxon>Bacteria</taxon>
        <taxon>Pseudomonadati</taxon>
        <taxon>Pseudomonadota</taxon>
        <taxon>Alphaproteobacteria</taxon>
        <taxon>Hyphomicrobiales</taxon>
        <taxon>Xanthobacteraceae</taxon>
        <taxon>Aquabacter</taxon>
    </lineage>
</organism>
<dbReference type="GO" id="GO:0008270">
    <property type="term" value="F:zinc ion binding"/>
    <property type="evidence" value="ECO:0007669"/>
    <property type="project" value="UniProtKB-UniRule"/>
</dbReference>
<dbReference type="EMBL" id="SMAI01000011">
    <property type="protein sequence ID" value="TCT02979.1"/>
    <property type="molecule type" value="Genomic_DNA"/>
</dbReference>
<feature type="region of interest" description="Disordered" evidence="7">
    <location>
        <begin position="1"/>
        <end position="21"/>
    </location>
</feature>
<protein>
    <recommendedName>
        <fullName evidence="6">Peptide methionine sulfoxide reductase MsrB</fullName>
        <ecNumber evidence="6">1.8.4.12</ecNumber>
    </recommendedName>
    <alternativeName>
        <fullName evidence="6">Peptide-methionine (R)-S-oxide reductase</fullName>
    </alternativeName>
</protein>
<dbReference type="AlphaFoldDB" id="A0A4R3LTS1"/>
<feature type="binding site" evidence="6">
    <location>
        <position position="68"/>
    </location>
    <ligand>
        <name>Zn(2+)</name>
        <dbReference type="ChEBI" id="CHEBI:29105"/>
    </ligand>
</feature>
<dbReference type="NCBIfam" id="TIGR00357">
    <property type="entry name" value="peptide-methionine (R)-S-oxide reductase MsrB"/>
    <property type="match status" value="1"/>
</dbReference>
<evidence type="ECO:0000256" key="5">
    <source>
        <dbReference type="ARBA" id="ARBA00048488"/>
    </source>
</evidence>
<evidence type="ECO:0000256" key="4">
    <source>
        <dbReference type="ARBA" id="ARBA00023002"/>
    </source>
</evidence>
<evidence type="ECO:0000313" key="10">
    <source>
        <dbReference type="Proteomes" id="UP000294664"/>
    </source>
</evidence>
<dbReference type="GO" id="GO:0033743">
    <property type="term" value="F:peptide-methionine (R)-S-oxide reductase activity"/>
    <property type="evidence" value="ECO:0007669"/>
    <property type="project" value="UniProtKB-UniRule"/>
</dbReference>
<comment type="cofactor">
    <cofactor evidence="6">
        <name>Zn(2+)</name>
        <dbReference type="ChEBI" id="CHEBI:29105"/>
    </cofactor>
    <text evidence="6">Binds 1 zinc ion per subunit. The zinc ion is important for the structural integrity of the protein.</text>
</comment>
<evidence type="ECO:0000259" key="8">
    <source>
        <dbReference type="PROSITE" id="PS51790"/>
    </source>
</evidence>
<dbReference type="RefSeq" id="WP_132033492.1">
    <property type="nucleotide sequence ID" value="NZ_SMAI01000011.1"/>
</dbReference>
<keyword evidence="2 6" id="KW-0479">Metal-binding</keyword>
<dbReference type="PANTHER" id="PTHR10173">
    <property type="entry name" value="METHIONINE SULFOXIDE REDUCTASE"/>
    <property type="match status" value="1"/>
</dbReference>
<dbReference type="GO" id="GO:0030091">
    <property type="term" value="P:protein repair"/>
    <property type="evidence" value="ECO:0007669"/>
    <property type="project" value="InterPro"/>
</dbReference>
<evidence type="ECO:0000256" key="2">
    <source>
        <dbReference type="ARBA" id="ARBA00022723"/>
    </source>
</evidence>
<keyword evidence="10" id="KW-1185">Reference proteome</keyword>
<dbReference type="HAMAP" id="MF_01400">
    <property type="entry name" value="MsrB"/>
    <property type="match status" value="1"/>
</dbReference>
<dbReference type="SUPFAM" id="SSF51316">
    <property type="entry name" value="Mss4-like"/>
    <property type="match status" value="1"/>
</dbReference>
<keyword evidence="4 6" id="KW-0560">Oxidoreductase</keyword>
<feature type="active site" description="Nucleophile" evidence="6">
    <location>
        <position position="137"/>
    </location>
</feature>
<evidence type="ECO:0000256" key="3">
    <source>
        <dbReference type="ARBA" id="ARBA00022833"/>
    </source>
</evidence>
<feature type="domain" description="MsrB" evidence="8">
    <location>
        <begin position="26"/>
        <end position="148"/>
    </location>
</feature>
<comment type="catalytic activity">
    <reaction evidence="5 6">
        <text>L-methionyl-[protein] + [thioredoxin]-disulfide + H2O = L-methionyl-(R)-S-oxide-[protein] + [thioredoxin]-dithiol</text>
        <dbReference type="Rhea" id="RHEA:24164"/>
        <dbReference type="Rhea" id="RHEA-COMP:10698"/>
        <dbReference type="Rhea" id="RHEA-COMP:10700"/>
        <dbReference type="Rhea" id="RHEA-COMP:12313"/>
        <dbReference type="Rhea" id="RHEA-COMP:12314"/>
        <dbReference type="ChEBI" id="CHEBI:15377"/>
        <dbReference type="ChEBI" id="CHEBI:16044"/>
        <dbReference type="ChEBI" id="CHEBI:29950"/>
        <dbReference type="ChEBI" id="CHEBI:45764"/>
        <dbReference type="ChEBI" id="CHEBI:50058"/>
        <dbReference type="EC" id="1.8.4.12"/>
    </reaction>
</comment>
<feature type="binding site" evidence="6">
    <location>
        <position position="114"/>
    </location>
    <ligand>
        <name>Zn(2+)</name>
        <dbReference type="ChEBI" id="CHEBI:29105"/>
    </ligand>
</feature>
<dbReference type="Gene3D" id="2.170.150.20">
    <property type="entry name" value="Peptide methionine sulfoxide reductase"/>
    <property type="match status" value="1"/>
</dbReference>
<comment type="similarity">
    <text evidence="1 6">Belongs to the MsrB Met sulfoxide reductase family.</text>
</comment>
<reference evidence="9 10" key="1">
    <citation type="submission" date="2019-03" db="EMBL/GenBank/DDBJ databases">
        <title>Genomic Encyclopedia of Type Strains, Phase IV (KMG-IV): sequencing the most valuable type-strain genomes for metagenomic binning, comparative biology and taxonomic classification.</title>
        <authorList>
            <person name="Goeker M."/>
        </authorList>
    </citation>
    <scope>NUCLEOTIDE SEQUENCE [LARGE SCALE GENOMIC DNA]</scope>
    <source>
        <strain evidence="9 10">DSM 9035</strain>
    </source>
</reference>
<dbReference type="Proteomes" id="UP000294664">
    <property type="component" value="Unassembled WGS sequence"/>
</dbReference>
<dbReference type="InterPro" id="IPR002579">
    <property type="entry name" value="Met_Sox_Rdtase_MsrB_dom"/>
</dbReference>
<evidence type="ECO:0000256" key="6">
    <source>
        <dbReference type="HAMAP-Rule" id="MF_01400"/>
    </source>
</evidence>
<keyword evidence="3 6" id="KW-0862">Zinc</keyword>